<dbReference type="Gene3D" id="1.50.10.10">
    <property type="match status" value="1"/>
</dbReference>
<name>A0A0G0TZ51_9BACT</name>
<sequence>MDKQHLFQLAYKCLLDLVTEEGINASGREEAFGCTFGRDSAITVLKVLKAHRKKPLPLLLEISKKTLLDLVSLQGKEFNLESGEEPGKIIHEFRKNRYEHLLKGNKPWFVYPDGLLRNYDSIDSTPLTLIALYKYWQTTEDNEFLMTVLPSVETGLNWILKFGDVDNDFLVEYSLPKSRKYGGLTVHSWTDSHQSIIKPNGKFPRYPIAPIEVQAFSWLALKYWGQFYSFHSPTFAQKILDFADKMKKIFNAKFIFQNQGLYYGVQALDGKKKQLTTITANPLLTLWASFQEDKQTESILDQKLIDDFVKRAFQDDLFVTDAGIRTMSSTSPTFNPNRDSYHNGSFWPMLNGLIVEGLENFGYFDEAQRLKEASLLPIIHFGCPIELYIKDQTGFVEYLSPYGQTGCRHQAWSAASLMDMTAGD</sequence>
<dbReference type="Proteomes" id="UP000034601">
    <property type="component" value="Unassembled WGS sequence"/>
</dbReference>
<protein>
    <submittedName>
        <fullName evidence="2">Amylo-alpha-16-glucosidase</fullName>
    </submittedName>
</protein>
<dbReference type="SUPFAM" id="SSF48208">
    <property type="entry name" value="Six-hairpin glycosidases"/>
    <property type="match status" value="1"/>
</dbReference>
<dbReference type="InterPro" id="IPR012341">
    <property type="entry name" value="6hp_glycosidase-like_sf"/>
</dbReference>
<dbReference type="GO" id="GO:0005975">
    <property type="term" value="P:carbohydrate metabolic process"/>
    <property type="evidence" value="ECO:0007669"/>
    <property type="project" value="InterPro"/>
</dbReference>
<dbReference type="Pfam" id="PF06202">
    <property type="entry name" value="GDE_C"/>
    <property type="match status" value="1"/>
</dbReference>
<feature type="domain" description="Glycogen debranching enzyme C-terminal" evidence="1">
    <location>
        <begin position="72"/>
        <end position="418"/>
    </location>
</feature>
<evidence type="ECO:0000259" key="1">
    <source>
        <dbReference type="Pfam" id="PF06202"/>
    </source>
</evidence>
<accession>A0A0G0TZ51</accession>
<reference evidence="2 3" key="1">
    <citation type="journal article" date="2015" name="Nature">
        <title>rRNA introns, odd ribosomes, and small enigmatic genomes across a large radiation of phyla.</title>
        <authorList>
            <person name="Brown C.T."/>
            <person name="Hug L.A."/>
            <person name="Thomas B.C."/>
            <person name="Sharon I."/>
            <person name="Castelle C.J."/>
            <person name="Singh A."/>
            <person name="Wilkins M.J."/>
            <person name="Williams K.H."/>
            <person name="Banfield J.F."/>
        </authorList>
    </citation>
    <scope>NUCLEOTIDE SEQUENCE [LARGE SCALE GENOMIC DNA]</scope>
</reference>
<evidence type="ECO:0000313" key="3">
    <source>
        <dbReference type="Proteomes" id="UP000034601"/>
    </source>
</evidence>
<dbReference type="AlphaFoldDB" id="A0A0G0TZ51"/>
<organism evidence="2 3">
    <name type="scientific">Candidatus Daviesbacteria bacterium GW2011_GWA2_40_9</name>
    <dbReference type="NCBI Taxonomy" id="1618424"/>
    <lineage>
        <taxon>Bacteria</taxon>
        <taxon>Candidatus Daviesiibacteriota</taxon>
    </lineage>
</organism>
<gene>
    <name evidence="2" type="ORF">UU29_C0018G0030</name>
</gene>
<dbReference type="InterPro" id="IPR008928">
    <property type="entry name" value="6-hairpin_glycosidase_sf"/>
</dbReference>
<comment type="caution">
    <text evidence="2">The sequence shown here is derived from an EMBL/GenBank/DDBJ whole genome shotgun (WGS) entry which is preliminary data.</text>
</comment>
<dbReference type="EMBL" id="LCAB01000018">
    <property type="protein sequence ID" value="KKR82103.1"/>
    <property type="molecule type" value="Genomic_DNA"/>
</dbReference>
<proteinExistence type="predicted"/>
<dbReference type="InterPro" id="IPR032790">
    <property type="entry name" value="GDE_C"/>
</dbReference>
<evidence type="ECO:0000313" key="2">
    <source>
        <dbReference type="EMBL" id="KKR82103.1"/>
    </source>
</evidence>